<dbReference type="VEuPathDB" id="PlasmoDB:C922_02990"/>
<name>W7AC66_9APIC</name>
<dbReference type="Proteomes" id="UP000030640">
    <property type="component" value="Unassembled WGS sequence"/>
</dbReference>
<organism evidence="3 4">
    <name type="scientific">Plasmodium inui San Antonio 1</name>
    <dbReference type="NCBI Taxonomy" id="1237626"/>
    <lineage>
        <taxon>Eukaryota</taxon>
        <taxon>Sar</taxon>
        <taxon>Alveolata</taxon>
        <taxon>Apicomplexa</taxon>
        <taxon>Aconoidasida</taxon>
        <taxon>Haemosporida</taxon>
        <taxon>Plasmodiidae</taxon>
        <taxon>Plasmodium</taxon>
        <taxon>Plasmodium (Plasmodium)</taxon>
    </lineage>
</organism>
<feature type="region of interest" description="Disordered" evidence="1">
    <location>
        <begin position="521"/>
        <end position="627"/>
    </location>
</feature>
<feature type="compositionally biased region" description="Basic and acidic residues" evidence="1">
    <location>
        <begin position="329"/>
        <end position="340"/>
    </location>
</feature>
<feature type="signal peptide" evidence="2">
    <location>
        <begin position="1"/>
        <end position="16"/>
    </location>
</feature>
<dbReference type="RefSeq" id="XP_008816810.1">
    <property type="nucleotide sequence ID" value="XM_008818588.1"/>
</dbReference>
<sequence length="743" mass="83955">MNLLLLSLLIIQNVTSYLENFKNGVNTQFVKGSYKMRDMFHSHKGDNVKYGPGNEVHNLNTLSGGDSRGSTGTPGSYFKSQHAKIDVNKLDSLLNASNYLKPLQHLLKSSESMKMFTSSAIQLSPYRLSRKLNDDSSNYDEWEDDESFLETNESDNMSDREEDNEEYDHFDEQDAESFLETDEYDEINDGDNDHDAENDDFSGDHEESFLEKEEYDDASDNENDEFYDEDADSFLEQDEYEDLSDNDNDEFGEHHGESFLEKEDGDEESTEDNGKDFKEEYQNKMNDAEYPDEYVGKDDNTNGSVGTTQSSKENASSENAGNENGSNVKELKNKENESFLEKNVNGQTEEEIEKRSTFVSRYIGNDNMDDNYNDENSDEDSFLEEDSYSYNDDEKSDDTYDDYFEDSFLERGKLGMPYSDYYEEDADEEDTKESNEDVFDNHHLNEMINTNDLHSFIQKDMGYIDEIMNDNVTIKDAVKKGSKKATNQAMSKDNLINEEEFIETESFLDDELNGLMKENMDASKSDAKKATATLRNSEKKKNATSAEGKGSPSKGNAGSSITATNTGNAANPTTKSKRETSKNQTDLSNEDVFNDELTEEVIADSYQDGGDLEIEAGESPTNSFDDKLLDQGVNEDTLLNDNNMIYNANMVPHKKRELYINPHKHTSSTDNKSSKHHTADVDALDKKLKAHELLELEDGEGKNSVIVETEEVDVDLNGKKSSSSVSFLSSVVFLLIGLLCLTS</sequence>
<evidence type="ECO:0000256" key="1">
    <source>
        <dbReference type="SAM" id="MobiDB-lite"/>
    </source>
</evidence>
<feature type="compositionally biased region" description="Acidic residues" evidence="1">
    <location>
        <begin position="213"/>
        <end position="250"/>
    </location>
</feature>
<keyword evidence="4" id="KW-1185">Reference proteome</keyword>
<feature type="compositionally biased region" description="Low complexity" evidence="1">
    <location>
        <begin position="562"/>
        <end position="574"/>
    </location>
</feature>
<feature type="compositionally biased region" description="Basic and acidic residues" evidence="1">
    <location>
        <begin position="202"/>
        <end position="212"/>
    </location>
</feature>
<dbReference type="AlphaFoldDB" id="W7AC66"/>
<dbReference type="EMBL" id="KI965470">
    <property type="protein sequence ID" value="EUD66669.1"/>
    <property type="molecule type" value="Genomic_DNA"/>
</dbReference>
<feature type="compositionally biased region" description="Basic and acidic residues" evidence="1">
    <location>
        <begin position="251"/>
        <end position="262"/>
    </location>
</feature>
<feature type="compositionally biased region" description="Acidic residues" evidence="1">
    <location>
        <begin position="367"/>
        <end position="387"/>
    </location>
</feature>
<dbReference type="GeneID" id="20038264"/>
<proteinExistence type="predicted"/>
<dbReference type="OrthoDB" id="387534at2759"/>
<protein>
    <recommendedName>
        <fullName evidence="5">Rhoptry-associated membrane antigen</fullName>
    </recommendedName>
</protein>
<feature type="chain" id="PRO_5004890639" description="Rhoptry-associated membrane antigen" evidence="2">
    <location>
        <begin position="17"/>
        <end position="743"/>
    </location>
</feature>
<accession>W7AC66</accession>
<evidence type="ECO:0000256" key="2">
    <source>
        <dbReference type="SAM" id="SignalP"/>
    </source>
</evidence>
<evidence type="ECO:0000313" key="3">
    <source>
        <dbReference type="EMBL" id="EUD66669.1"/>
    </source>
</evidence>
<feature type="compositionally biased region" description="Acidic residues" evidence="1">
    <location>
        <begin position="185"/>
        <end position="201"/>
    </location>
</feature>
<gene>
    <name evidence="3" type="ORF">C922_02990</name>
</gene>
<reference evidence="3 4" key="1">
    <citation type="submission" date="2013-02" db="EMBL/GenBank/DDBJ databases">
        <title>The Genome Sequence of Plasmodium inui San Antonio 1.</title>
        <authorList>
            <consortium name="The Broad Institute Genome Sequencing Platform"/>
            <consortium name="The Broad Institute Genome Sequencing Center for Infectious Disease"/>
            <person name="Neafsey D."/>
            <person name="Cheeseman I."/>
            <person name="Volkman S."/>
            <person name="Adams J."/>
            <person name="Walker B."/>
            <person name="Young S.K."/>
            <person name="Zeng Q."/>
            <person name="Gargeya S."/>
            <person name="Fitzgerald M."/>
            <person name="Haas B."/>
            <person name="Abouelleil A."/>
            <person name="Alvarado L."/>
            <person name="Arachchi H.M."/>
            <person name="Berlin A.M."/>
            <person name="Chapman S.B."/>
            <person name="Dewar J."/>
            <person name="Goldberg J."/>
            <person name="Griggs A."/>
            <person name="Gujja S."/>
            <person name="Hansen M."/>
            <person name="Howarth C."/>
            <person name="Imamovic A."/>
            <person name="Larimer J."/>
            <person name="McCowan C."/>
            <person name="Murphy C."/>
            <person name="Neiman D."/>
            <person name="Pearson M."/>
            <person name="Priest M."/>
            <person name="Roberts A."/>
            <person name="Saif S."/>
            <person name="Shea T."/>
            <person name="Sisk P."/>
            <person name="Sykes S."/>
            <person name="Wortman J."/>
            <person name="Nusbaum C."/>
            <person name="Birren B."/>
        </authorList>
    </citation>
    <scope>NUCLEOTIDE SEQUENCE [LARGE SCALE GENOMIC DNA]</scope>
    <source>
        <strain evidence="3 4">San Antonio 1</strain>
    </source>
</reference>
<evidence type="ECO:0008006" key="5">
    <source>
        <dbReference type="Google" id="ProtNLM"/>
    </source>
</evidence>
<feature type="compositionally biased region" description="Low complexity" evidence="1">
    <location>
        <begin position="310"/>
        <end position="327"/>
    </location>
</feature>
<feature type="compositionally biased region" description="Acidic residues" evidence="1">
    <location>
        <begin position="160"/>
        <end position="171"/>
    </location>
</feature>
<feature type="region of interest" description="Disordered" evidence="1">
    <location>
        <begin position="132"/>
        <end position="171"/>
    </location>
</feature>
<keyword evidence="2" id="KW-0732">Signal</keyword>
<evidence type="ECO:0000313" key="4">
    <source>
        <dbReference type="Proteomes" id="UP000030640"/>
    </source>
</evidence>
<feature type="compositionally biased region" description="Basic and acidic residues" evidence="1">
    <location>
        <begin position="272"/>
        <end position="282"/>
    </location>
</feature>
<feature type="region of interest" description="Disordered" evidence="1">
    <location>
        <begin position="185"/>
        <end position="400"/>
    </location>
</feature>
<feature type="compositionally biased region" description="Acidic residues" evidence="1">
    <location>
        <begin position="137"/>
        <end position="148"/>
    </location>
</feature>
<feature type="compositionally biased region" description="Acidic residues" evidence="1">
    <location>
        <begin position="588"/>
        <end position="602"/>
    </location>
</feature>